<feature type="active site" evidence="10 11">
    <location>
        <position position="184"/>
    </location>
</feature>
<proteinExistence type="inferred from homology"/>
<keyword evidence="6 10" id="KW-0368">Histidine biosynthesis</keyword>
<accession>A0A106BPD8</accession>
<feature type="domain" description="Glutamine amidotransferase" evidence="12">
    <location>
        <begin position="27"/>
        <end position="197"/>
    </location>
</feature>
<keyword evidence="2 10" id="KW-0963">Cytoplasm</keyword>
<dbReference type="InterPro" id="IPR029062">
    <property type="entry name" value="Class_I_gatase-like"/>
</dbReference>
<evidence type="ECO:0000256" key="7">
    <source>
        <dbReference type="ARBA" id="ARBA00023239"/>
    </source>
</evidence>
<dbReference type="STRING" id="1123392.GCA_000376425_02605"/>
<comment type="subunit">
    <text evidence="10">Heterodimer of HisH and HisF.</text>
</comment>
<evidence type="ECO:0000256" key="5">
    <source>
        <dbReference type="ARBA" id="ARBA00022962"/>
    </source>
</evidence>
<name>A0A106BPD8_THIDE</name>
<keyword evidence="13" id="KW-0328">Glycosyltransferase</keyword>
<dbReference type="PATRIC" id="fig|36861.3.peg.1461"/>
<dbReference type="CDD" id="cd01748">
    <property type="entry name" value="GATase1_IGP_Synthase"/>
    <property type="match status" value="1"/>
</dbReference>
<evidence type="ECO:0000256" key="3">
    <source>
        <dbReference type="ARBA" id="ARBA00022605"/>
    </source>
</evidence>
<dbReference type="UniPathway" id="UPA00031">
    <property type="reaction ID" value="UER00010"/>
</dbReference>
<dbReference type="GO" id="GO:0016829">
    <property type="term" value="F:lyase activity"/>
    <property type="evidence" value="ECO:0007669"/>
    <property type="project" value="UniProtKB-KW"/>
</dbReference>
<dbReference type="InterPro" id="IPR017926">
    <property type="entry name" value="GATASE"/>
</dbReference>
<evidence type="ECO:0000256" key="1">
    <source>
        <dbReference type="ARBA" id="ARBA00005091"/>
    </source>
</evidence>
<comment type="subcellular location">
    <subcellularLocation>
        <location evidence="10">Cytoplasm</location>
    </subcellularLocation>
</comment>
<dbReference type="EC" id="3.5.1.2" evidence="10"/>
<dbReference type="GO" id="GO:0005737">
    <property type="term" value="C:cytoplasm"/>
    <property type="evidence" value="ECO:0007669"/>
    <property type="project" value="UniProtKB-SubCell"/>
</dbReference>
<dbReference type="eggNOG" id="COG0118">
    <property type="taxonomic scope" value="Bacteria"/>
</dbReference>
<comment type="pathway">
    <text evidence="1 10">Amino-acid biosynthesis; L-histidine biosynthesis; L-histidine from 5-phospho-alpha-D-ribose 1-diphosphate: step 5/9.</text>
</comment>
<feature type="active site" evidence="10 11">
    <location>
        <position position="182"/>
    </location>
</feature>
<evidence type="ECO:0000256" key="6">
    <source>
        <dbReference type="ARBA" id="ARBA00023102"/>
    </source>
</evidence>
<evidence type="ECO:0000256" key="10">
    <source>
        <dbReference type="HAMAP-Rule" id="MF_00278"/>
    </source>
</evidence>
<evidence type="ECO:0000256" key="8">
    <source>
        <dbReference type="ARBA" id="ARBA00047838"/>
    </source>
</evidence>
<dbReference type="SUPFAM" id="SSF52317">
    <property type="entry name" value="Class I glutamine amidotransferase-like"/>
    <property type="match status" value="1"/>
</dbReference>
<dbReference type="PANTHER" id="PTHR42701:SF2">
    <property type="entry name" value="IMIDAZOLE GLYCEROL PHOSPHATE SYNTHASE SUBUNIT HISH 1"/>
    <property type="match status" value="1"/>
</dbReference>
<keyword evidence="5 10" id="KW-0315">Glutamine amidotransferase</keyword>
<gene>
    <name evidence="10 13" type="primary">hisH</name>
    <name evidence="13" type="ORF">ABW22_09030</name>
</gene>
<dbReference type="PROSITE" id="PS51273">
    <property type="entry name" value="GATASE_TYPE_1"/>
    <property type="match status" value="1"/>
</dbReference>
<comment type="catalytic activity">
    <reaction evidence="9 10">
        <text>L-glutamine + H2O = L-glutamate + NH4(+)</text>
        <dbReference type="Rhea" id="RHEA:15889"/>
        <dbReference type="ChEBI" id="CHEBI:15377"/>
        <dbReference type="ChEBI" id="CHEBI:28938"/>
        <dbReference type="ChEBI" id="CHEBI:29985"/>
        <dbReference type="ChEBI" id="CHEBI:58359"/>
        <dbReference type="EC" id="3.5.1.2"/>
    </reaction>
</comment>
<comment type="function">
    <text evidence="10">IGPS catalyzes the conversion of PRFAR and glutamine to IGP, AICAR and glutamate. The HisH subunit catalyzes the hydrolysis of glutamine to glutamate and ammonia as part of the synthesis of IGP and AICAR. The resulting ammonia molecule is channeled to the active site of HisF.</text>
</comment>
<evidence type="ECO:0000256" key="4">
    <source>
        <dbReference type="ARBA" id="ARBA00022801"/>
    </source>
</evidence>
<dbReference type="Gene3D" id="3.40.50.880">
    <property type="match status" value="1"/>
</dbReference>
<dbReference type="PIRSF" id="PIRSF000495">
    <property type="entry name" value="Amidotransf_hisH"/>
    <property type="match status" value="1"/>
</dbReference>
<dbReference type="Pfam" id="PF00117">
    <property type="entry name" value="GATase"/>
    <property type="match status" value="1"/>
</dbReference>
<evidence type="ECO:0000259" key="12">
    <source>
        <dbReference type="Pfam" id="PF00117"/>
    </source>
</evidence>
<comment type="caution">
    <text evidence="13">The sequence shown here is derived from an EMBL/GenBank/DDBJ whole genome shotgun (WGS) entry which is preliminary data.</text>
</comment>
<keyword evidence="4 10" id="KW-0378">Hydrolase</keyword>
<organism evidence="13 14">
    <name type="scientific">Thiobacillus denitrificans</name>
    <dbReference type="NCBI Taxonomy" id="36861"/>
    <lineage>
        <taxon>Bacteria</taxon>
        <taxon>Pseudomonadati</taxon>
        <taxon>Pseudomonadota</taxon>
        <taxon>Betaproteobacteria</taxon>
        <taxon>Nitrosomonadales</taxon>
        <taxon>Thiobacillaceae</taxon>
        <taxon>Thiobacillus</taxon>
    </lineage>
</organism>
<evidence type="ECO:0000256" key="9">
    <source>
        <dbReference type="ARBA" id="ARBA00049534"/>
    </source>
</evidence>
<dbReference type="Proteomes" id="UP000064243">
    <property type="component" value="Unassembled WGS sequence"/>
</dbReference>
<dbReference type="HAMAP" id="MF_00278">
    <property type="entry name" value="HisH"/>
    <property type="match status" value="1"/>
</dbReference>
<keyword evidence="14" id="KW-1185">Reference proteome</keyword>
<evidence type="ECO:0000256" key="11">
    <source>
        <dbReference type="PIRSR" id="PIRSR000495-1"/>
    </source>
</evidence>
<dbReference type="GO" id="GO:0000107">
    <property type="term" value="F:imidazoleglycerol-phosphate synthase activity"/>
    <property type="evidence" value="ECO:0007669"/>
    <property type="project" value="UniProtKB-UniRule"/>
</dbReference>
<dbReference type="PANTHER" id="PTHR42701">
    <property type="entry name" value="IMIDAZOLE GLYCEROL PHOSPHATE SYNTHASE SUBUNIT HISH"/>
    <property type="match status" value="1"/>
</dbReference>
<comment type="catalytic activity">
    <reaction evidence="8 10">
        <text>5-[(5-phospho-1-deoxy-D-ribulos-1-ylimino)methylamino]-1-(5-phospho-beta-D-ribosyl)imidazole-4-carboxamide + L-glutamine = D-erythro-1-(imidazol-4-yl)glycerol 3-phosphate + 5-amino-1-(5-phospho-beta-D-ribosyl)imidazole-4-carboxamide + L-glutamate + H(+)</text>
        <dbReference type="Rhea" id="RHEA:24793"/>
        <dbReference type="ChEBI" id="CHEBI:15378"/>
        <dbReference type="ChEBI" id="CHEBI:29985"/>
        <dbReference type="ChEBI" id="CHEBI:58278"/>
        <dbReference type="ChEBI" id="CHEBI:58359"/>
        <dbReference type="ChEBI" id="CHEBI:58475"/>
        <dbReference type="ChEBI" id="CHEBI:58525"/>
        <dbReference type="EC" id="4.3.2.10"/>
    </reaction>
</comment>
<keyword evidence="13" id="KW-0808">Transferase</keyword>
<feature type="active site" description="Nucleophile" evidence="10 11">
    <location>
        <position position="72"/>
    </location>
</feature>
<protein>
    <recommendedName>
        <fullName evidence="10">Imidazole glycerol phosphate synthase subunit HisH</fullName>
        <ecNumber evidence="10">4.3.2.10</ecNumber>
    </recommendedName>
    <alternativeName>
        <fullName evidence="10">IGP synthase glutaminase subunit</fullName>
        <ecNumber evidence="10">3.5.1.2</ecNumber>
    </alternativeName>
    <alternativeName>
        <fullName evidence="10">IGP synthase subunit HisH</fullName>
    </alternativeName>
    <alternativeName>
        <fullName evidence="10">ImGP synthase subunit HisH</fullName>
        <shortName evidence="10">IGPS subunit HisH</shortName>
    </alternativeName>
</protein>
<evidence type="ECO:0000313" key="14">
    <source>
        <dbReference type="Proteomes" id="UP000064243"/>
    </source>
</evidence>
<keyword evidence="3 10" id="KW-0028">Amino-acid biosynthesis</keyword>
<dbReference type="InterPro" id="IPR010139">
    <property type="entry name" value="Imidazole-glycPsynth_HisH"/>
</dbReference>
<evidence type="ECO:0000313" key="13">
    <source>
        <dbReference type="EMBL" id="KVW96191.1"/>
    </source>
</evidence>
<dbReference type="GO" id="GO:0004359">
    <property type="term" value="F:glutaminase activity"/>
    <property type="evidence" value="ECO:0007669"/>
    <property type="project" value="UniProtKB-EC"/>
</dbReference>
<dbReference type="GO" id="GO:0000105">
    <property type="term" value="P:L-histidine biosynthetic process"/>
    <property type="evidence" value="ECO:0007669"/>
    <property type="project" value="UniProtKB-UniRule"/>
</dbReference>
<dbReference type="AlphaFoldDB" id="A0A106BPD8"/>
<sequence length="217" mass="23271">MGNLRSVSKAIEHVAPAASVVATSDPAVIAAAGRVVFPGQGAAPDCMREIEARGLRQAIVDAARSKPFLGICMGMQVLFEHSEEGDTACLGILPGTVQRFPHEAMHDDQGNKLKVPHMGWNNVHQAAPHPLWVGIEEGARFYFVHSYFVQPTSPDVIAGFSHYPFPFTCAVASGNIFAVQFHPEKSQNDGLTLLGNFLTWNPGERDTACDMSGAACA</sequence>
<reference evidence="13 14" key="1">
    <citation type="journal article" date="2015" name="Appl. Environ. Microbiol.">
        <title>Aerobic and Anaerobic Thiosulfate Oxidation by a Cold-Adapted, Subglacial Chemoautotroph.</title>
        <authorList>
            <person name="Harrold Z.R."/>
            <person name="Skidmore M.L."/>
            <person name="Hamilton T.L."/>
            <person name="Desch L."/>
            <person name="Amada K."/>
            <person name="van Gelder W."/>
            <person name="Glover K."/>
            <person name="Roden E.E."/>
            <person name="Boyd E.S."/>
        </authorList>
    </citation>
    <scope>NUCLEOTIDE SEQUENCE [LARGE SCALE GENOMIC DNA]</scope>
    <source>
        <strain evidence="13 14">RG</strain>
    </source>
</reference>
<dbReference type="EC" id="4.3.2.10" evidence="10"/>
<evidence type="ECO:0000256" key="2">
    <source>
        <dbReference type="ARBA" id="ARBA00022490"/>
    </source>
</evidence>
<keyword evidence="7 10" id="KW-0456">Lyase</keyword>
<dbReference type="NCBIfam" id="TIGR01855">
    <property type="entry name" value="IMP_synth_hisH"/>
    <property type="match status" value="1"/>
</dbReference>
<dbReference type="EMBL" id="LDUG01000021">
    <property type="protein sequence ID" value="KVW96191.1"/>
    <property type="molecule type" value="Genomic_DNA"/>
</dbReference>